<dbReference type="Gene3D" id="3.40.630.30">
    <property type="match status" value="1"/>
</dbReference>
<dbReference type="InterPro" id="IPR016181">
    <property type="entry name" value="Acyl_CoA_acyltransferase"/>
</dbReference>
<dbReference type="AlphaFoldDB" id="A0A4Q8BJM1"/>
<protein>
    <recommendedName>
        <fullName evidence="1">N-acetyltransferase domain-containing protein</fullName>
    </recommendedName>
</protein>
<dbReference type="CDD" id="cd04301">
    <property type="entry name" value="NAT_SF"/>
    <property type="match status" value="1"/>
</dbReference>
<dbReference type="SUPFAM" id="SSF55729">
    <property type="entry name" value="Acyl-CoA N-acyltransferases (Nat)"/>
    <property type="match status" value="1"/>
</dbReference>
<name>A0A4Q8BJM1_9ACTN</name>
<sequence>MTTRDHLLQLHDDQVRGTIADRLPKTWTPFWDGPVLRITAPFRGFTFARDLDGLSVEELDAVIGRVRAHFAERGQAVEWKTYGHDRADLTERLRLAGFAPEPEETVVVGLASDLTVAAEAPDGVTIRPTAERADLARIAAMETEVWGVDFSWLADDLADRIETAPDNIVVLVAEAEGQVVSAAWLVVIPGTDFGALWGGSTLARWRRRGIYRALVAQRARIAVDRGLKYLMVDASADSCPVLRRLGMHEVSTTTPWMWTPAA</sequence>
<evidence type="ECO:0000313" key="3">
    <source>
        <dbReference type="Proteomes" id="UP000294114"/>
    </source>
</evidence>
<dbReference type="PROSITE" id="PS51186">
    <property type="entry name" value="GNAT"/>
    <property type="match status" value="1"/>
</dbReference>
<feature type="domain" description="N-acetyltransferase" evidence="1">
    <location>
        <begin position="124"/>
        <end position="262"/>
    </location>
</feature>
<keyword evidence="3" id="KW-1185">Reference proteome</keyword>
<proteinExistence type="predicted"/>
<comment type="caution">
    <text evidence="2">The sequence shown here is derived from an EMBL/GenBank/DDBJ whole genome shotgun (WGS) entry which is preliminary data.</text>
</comment>
<dbReference type="OrthoDB" id="164800at2"/>
<evidence type="ECO:0000313" key="2">
    <source>
        <dbReference type="EMBL" id="RZU77745.1"/>
    </source>
</evidence>
<dbReference type="Proteomes" id="UP000294114">
    <property type="component" value="Unassembled WGS sequence"/>
</dbReference>
<dbReference type="EMBL" id="SHLD01000001">
    <property type="protein sequence ID" value="RZU77745.1"/>
    <property type="molecule type" value="Genomic_DNA"/>
</dbReference>
<dbReference type="InterPro" id="IPR000182">
    <property type="entry name" value="GNAT_dom"/>
</dbReference>
<dbReference type="Pfam" id="PF00583">
    <property type="entry name" value="Acetyltransf_1"/>
    <property type="match status" value="1"/>
</dbReference>
<reference evidence="2 3" key="1">
    <citation type="submission" date="2019-02" db="EMBL/GenBank/DDBJ databases">
        <title>Sequencing the genomes of 1000 actinobacteria strains.</title>
        <authorList>
            <person name="Klenk H.-P."/>
        </authorList>
    </citation>
    <scope>NUCLEOTIDE SEQUENCE [LARGE SCALE GENOMIC DNA]</scope>
    <source>
        <strain evidence="2 3">DSM 45612</strain>
    </source>
</reference>
<dbReference type="GO" id="GO:0016747">
    <property type="term" value="F:acyltransferase activity, transferring groups other than amino-acyl groups"/>
    <property type="evidence" value="ECO:0007669"/>
    <property type="project" value="InterPro"/>
</dbReference>
<dbReference type="RefSeq" id="WP_130339321.1">
    <property type="nucleotide sequence ID" value="NZ_SHLD01000001.1"/>
</dbReference>
<evidence type="ECO:0000259" key="1">
    <source>
        <dbReference type="PROSITE" id="PS51186"/>
    </source>
</evidence>
<accession>A0A4Q8BJM1</accession>
<organism evidence="2 3">
    <name type="scientific">Micromonospora kangleipakensis</name>
    <dbReference type="NCBI Taxonomy" id="1077942"/>
    <lineage>
        <taxon>Bacteria</taxon>
        <taxon>Bacillati</taxon>
        <taxon>Actinomycetota</taxon>
        <taxon>Actinomycetes</taxon>
        <taxon>Micromonosporales</taxon>
        <taxon>Micromonosporaceae</taxon>
        <taxon>Micromonospora</taxon>
    </lineage>
</organism>
<gene>
    <name evidence="2" type="ORF">EV384_6486</name>
</gene>